<organism evidence="1 2">
    <name type="scientific">Paraburkholderia bryophila</name>
    <dbReference type="NCBI Taxonomy" id="420952"/>
    <lineage>
        <taxon>Bacteria</taxon>
        <taxon>Pseudomonadati</taxon>
        <taxon>Pseudomonadota</taxon>
        <taxon>Betaproteobacteria</taxon>
        <taxon>Burkholderiales</taxon>
        <taxon>Burkholderiaceae</taxon>
        <taxon>Paraburkholderia</taxon>
    </lineage>
</organism>
<gene>
    <name evidence="1" type="ORF">GGD40_002367</name>
</gene>
<evidence type="ECO:0008006" key="3">
    <source>
        <dbReference type="Google" id="ProtNLM"/>
    </source>
</evidence>
<sequence>MQGNPFPLHALSSTERAIIKAWARTAAFEIPAAGYMDGYVSQAAGPCAVVKTPDGTLLDSSTYVTVCAPSSAGKTPASRPFIEHRASAVAAHDASTLSAWQEHKGRMTAWQADYSGTERGISKRAAKGLPRDDALANRLIDLERNRPKAPPSPPRRLENFTYSAVIDQVELNRAIFVYSDEGRALLSQLDKTLAGLMCSSWSGVATSYSRKGTGVQLIQPAITTILPIQNLTLQEFFQTPTGKHFLNCGLAGRFLWYVVDESMVEPAPENRPAISEIAELQKFLDRGTHFFHEQVRLQETGWEGRKVLTLSSRACRAFENAERRVNSISREGMSDSERACLDKLPEQIIRHAARHHEFDDEDGPISPERIECAEEIALWSFDNFSRLINAGSQNLDKAHKDADRLFEFLFYELRVRDKIAQRVLRDEAFNIGLVSPMQFNTALGSLCRRDQVYVKDGYVNLIRPDDLVNVLGRGGIR</sequence>
<evidence type="ECO:0000313" key="2">
    <source>
        <dbReference type="Proteomes" id="UP000540929"/>
    </source>
</evidence>
<name>A0A7Y9WM73_9BURK</name>
<dbReference type="Pfam" id="PF13148">
    <property type="entry name" value="DUF3987"/>
    <property type="match status" value="1"/>
</dbReference>
<protein>
    <recommendedName>
        <fullName evidence="3">DUF3987 domain-containing protein</fullName>
    </recommendedName>
</protein>
<comment type="caution">
    <text evidence="1">The sequence shown here is derived from an EMBL/GenBank/DDBJ whole genome shotgun (WGS) entry which is preliminary data.</text>
</comment>
<dbReference type="RefSeq" id="WP_179743805.1">
    <property type="nucleotide sequence ID" value="NZ_JACCAS010000001.1"/>
</dbReference>
<proteinExistence type="predicted"/>
<dbReference type="InterPro" id="IPR025048">
    <property type="entry name" value="DUF3987"/>
</dbReference>
<accession>A0A7Y9WM73</accession>
<keyword evidence="2" id="KW-1185">Reference proteome</keyword>
<dbReference type="Proteomes" id="UP000540929">
    <property type="component" value="Unassembled WGS sequence"/>
</dbReference>
<reference evidence="1 2" key="1">
    <citation type="submission" date="2020-07" db="EMBL/GenBank/DDBJ databases">
        <title>Exploring microbial biodiversity for novel pathways involved in the catabolism of aromatic compounds derived from lignin.</title>
        <authorList>
            <person name="Elkins J."/>
        </authorList>
    </citation>
    <scope>NUCLEOTIDE SEQUENCE [LARGE SCALE GENOMIC DNA]</scope>
    <source>
        <strain evidence="1 2">H2C3C</strain>
    </source>
</reference>
<dbReference type="AlphaFoldDB" id="A0A7Y9WM73"/>
<evidence type="ECO:0000313" key="1">
    <source>
        <dbReference type="EMBL" id="NYH22888.1"/>
    </source>
</evidence>
<dbReference type="EMBL" id="JACCAS010000001">
    <property type="protein sequence ID" value="NYH22888.1"/>
    <property type="molecule type" value="Genomic_DNA"/>
</dbReference>